<accession>A0A250X5B5</accession>
<dbReference type="GO" id="GO:0043565">
    <property type="term" value="F:sequence-specific DNA binding"/>
    <property type="evidence" value="ECO:0007669"/>
    <property type="project" value="TreeGrafter"/>
</dbReference>
<comment type="caution">
    <text evidence="2">The sequence shown here is derived from an EMBL/GenBank/DDBJ whole genome shotgun (WGS) entry which is preliminary data.</text>
</comment>
<feature type="region of interest" description="Disordered" evidence="1">
    <location>
        <begin position="534"/>
        <end position="559"/>
    </location>
</feature>
<feature type="compositionally biased region" description="Polar residues" evidence="1">
    <location>
        <begin position="1115"/>
        <end position="1132"/>
    </location>
</feature>
<dbReference type="InterPro" id="IPR012416">
    <property type="entry name" value="CBP60"/>
</dbReference>
<dbReference type="Proteomes" id="UP000232323">
    <property type="component" value="Unassembled WGS sequence"/>
</dbReference>
<reference evidence="2 3" key="1">
    <citation type="submission" date="2017-08" db="EMBL/GenBank/DDBJ databases">
        <title>Acidophilic green algal genome provides insights into adaptation to an acidic environment.</title>
        <authorList>
            <person name="Hirooka S."/>
            <person name="Hirose Y."/>
            <person name="Kanesaki Y."/>
            <person name="Higuchi S."/>
            <person name="Fujiwara T."/>
            <person name="Onuma R."/>
            <person name="Era A."/>
            <person name="Ohbayashi R."/>
            <person name="Uzuka A."/>
            <person name="Nozaki H."/>
            <person name="Yoshikawa H."/>
            <person name="Miyagishima S.Y."/>
        </authorList>
    </citation>
    <scope>NUCLEOTIDE SEQUENCE [LARGE SCALE GENOMIC DNA]</scope>
    <source>
        <strain evidence="2 3">NIES-2499</strain>
    </source>
</reference>
<dbReference type="PANTHER" id="PTHR31713">
    <property type="entry name" value="OS02G0177800 PROTEIN"/>
    <property type="match status" value="1"/>
</dbReference>
<feature type="compositionally biased region" description="Low complexity" evidence="1">
    <location>
        <begin position="761"/>
        <end position="777"/>
    </location>
</feature>
<dbReference type="GO" id="GO:0003700">
    <property type="term" value="F:DNA-binding transcription factor activity"/>
    <property type="evidence" value="ECO:0007669"/>
    <property type="project" value="TreeGrafter"/>
</dbReference>
<sequence length="1153" mass="121948">MAMIPGLRVPPELQIGSPEVLEEYVRARIAQLISTFSRSLQLHSPAITQDLIAKSLGEALSAIPPPVYDIIPLENRDLQLVFRHDCMALGCLDPQCSLCQHNPSRRCVVNFDRKYLVHDMLKARCGASIRIELIDRNTGLPIEEDIPDLRLETYILDGNLYDNKFLEGGSRVTEGGTESVEDLEMCALLLNKKKSTPLLICGSGGTNDHQGKVIVPMSRGRVNLPEMHVSDSSEAILSGRKPPFRLLVRALLPIDRPQLQIRHAISEGFVVATRRTRTAGKVDIPSIEDHVSKLEHMGKETVKKLADIHAAAAQVGIEIDIPENCIQRVGDFKLLALRAEQDGHLRQRLQHVLKLSREKWEEARDHAMRAVVGDGRMRAWYADRRSMDAGLLFTCRLGSVELDRPVALLQTIDDEGEARVEATLMANLTPVQRELVRQMQPEAAQGWWMPGHPGWAIFPMESESFLQTGSVIPILSLSDVGSPNSLLRAPSPSNPSTVMPRHSIYSSGSPPEFRPPSANGIAAGGMMMMSGGGGGGGGGGGFEGGGPRSSGSSGAAAAGGQQYGNNGMASFGGPFAGGAGFVGQQGNGSVAARLMQQQGAGSPRQALGTFSSPGLLPNNRASGLGAVEGRPVLVAAAARQHSAVPAMAYPVGMVPGQQIGGRQASSAAAGLPPLVGPAFTGSQVNQGYQDATGKALNPFGDFAQGPGGNPQAQMQYLQQQQQHRRATEPSALHNPGSAYNNGVPRSGLGHMFGNQQQQKRPSSTGPSPGSTSYPFSSQGGAAPSQHQQLNSKRPLEPTDSGQFAENARRDLTVPPSMALTRQPQPQQQQQLSNSYAEQSQQYTQQTQQYTQQNQHPATAGFAAAAAVAAAAHLSTSDSPPSPESSDPNPFLYIQHRALSAQQQQRVGTAAAATVPDQGPTAPSLDLGSLVSVSLDPNLFSSEPSLGLGMRPPKGNMTAEAEKQQQQQQQQVSLQQQKHQQQQQGHGRADVTLTSNGGGHHGGGMDLKSLNSLALSFPMSGELEGLDQMDINNSLQFTGSLLQGMLSSHNLNAAMQAATLQLGAGNQQQQQQQVQEASGQGHGPAAMAAAAASDGVSVQPAAPTGSGGTSGSAASQKLQGRNSALDSMQSIEQALSDVQHHGGGGHSQPEQRGT</sequence>
<dbReference type="OrthoDB" id="505967at2759"/>
<feature type="compositionally biased region" description="Gly residues" evidence="1">
    <location>
        <begin position="534"/>
        <end position="548"/>
    </location>
</feature>
<feature type="region of interest" description="Disordered" evidence="1">
    <location>
        <begin position="941"/>
        <end position="1004"/>
    </location>
</feature>
<feature type="compositionally biased region" description="Low complexity" evidence="1">
    <location>
        <begin position="838"/>
        <end position="857"/>
    </location>
</feature>
<dbReference type="AlphaFoldDB" id="A0A250X5B5"/>
<feature type="compositionally biased region" description="Low complexity" evidence="1">
    <location>
        <begin position="549"/>
        <end position="559"/>
    </location>
</feature>
<name>A0A250X5B5_9CHLO</name>
<feature type="compositionally biased region" description="Gly residues" evidence="1">
    <location>
        <begin position="995"/>
        <end position="1004"/>
    </location>
</feature>
<feature type="region of interest" description="Disordered" evidence="1">
    <location>
        <begin position="1066"/>
        <end position="1153"/>
    </location>
</feature>
<dbReference type="EMBL" id="BEGY01000031">
    <property type="protein sequence ID" value="GAX78271.1"/>
    <property type="molecule type" value="Genomic_DNA"/>
</dbReference>
<feature type="region of interest" description="Disordered" evidence="1">
    <location>
        <begin position="486"/>
        <end position="518"/>
    </location>
</feature>
<dbReference type="GO" id="GO:0005516">
    <property type="term" value="F:calmodulin binding"/>
    <property type="evidence" value="ECO:0007669"/>
    <property type="project" value="InterPro"/>
</dbReference>
<evidence type="ECO:0000313" key="2">
    <source>
        <dbReference type="EMBL" id="GAX78271.1"/>
    </source>
</evidence>
<feature type="compositionally biased region" description="Low complexity" evidence="1">
    <location>
        <begin position="1066"/>
        <end position="1091"/>
    </location>
</feature>
<dbReference type="GO" id="GO:0005634">
    <property type="term" value="C:nucleus"/>
    <property type="evidence" value="ECO:0007669"/>
    <property type="project" value="TreeGrafter"/>
</dbReference>
<feature type="region of interest" description="Disordered" evidence="1">
    <location>
        <begin position="899"/>
        <end position="923"/>
    </location>
</feature>
<feature type="region of interest" description="Disordered" evidence="1">
    <location>
        <begin position="818"/>
        <end position="857"/>
    </location>
</feature>
<proteinExistence type="predicted"/>
<feature type="region of interest" description="Disordered" evidence="1">
    <location>
        <begin position="595"/>
        <end position="614"/>
    </location>
</feature>
<dbReference type="PANTHER" id="PTHR31713:SF96">
    <property type="entry name" value="OS02G0562300 PROTEIN"/>
    <property type="match status" value="1"/>
</dbReference>
<evidence type="ECO:0008006" key="4">
    <source>
        <dbReference type="Google" id="ProtNLM"/>
    </source>
</evidence>
<feature type="region of interest" description="Disordered" evidence="1">
    <location>
        <begin position="698"/>
        <end position="801"/>
    </location>
</feature>
<evidence type="ECO:0000313" key="3">
    <source>
        <dbReference type="Proteomes" id="UP000232323"/>
    </source>
</evidence>
<evidence type="ECO:0000256" key="1">
    <source>
        <dbReference type="SAM" id="MobiDB-lite"/>
    </source>
</evidence>
<feature type="compositionally biased region" description="Low complexity" evidence="1">
    <location>
        <begin position="963"/>
        <end position="983"/>
    </location>
</feature>
<organism evidence="2 3">
    <name type="scientific">Chlamydomonas eustigma</name>
    <dbReference type="NCBI Taxonomy" id="1157962"/>
    <lineage>
        <taxon>Eukaryota</taxon>
        <taxon>Viridiplantae</taxon>
        <taxon>Chlorophyta</taxon>
        <taxon>core chlorophytes</taxon>
        <taxon>Chlorophyceae</taxon>
        <taxon>CS clade</taxon>
        <taxon>Chlamydomonadales</taxon>
        <taxon>Chlamydomonadaceae</taxon>
        <taxon>Chlamydomonas</taxon>
    </lineage>
</organism>
<dbReference type="GO" id="GO:0080142">
    <property type="term" value="P:regulation of salicylic acid biosynthetic process"/>
    <property type="evidence" value="ECO:0007669"/>
    <property type="project" value="TreeGrafter"/>
</dbReference>
<protein>
    <recommendedName>
        <fullName evidence="4">CSE family protein</fullName>
    </recommendedName>
</protein>
<feature type="compositionally biased region" description="Low complexity" evidence="1">
    <location>
        <begin position="711"/>
        <end position="721"/>
    </location>
</feature>
<gene>
    <name evidence="2" type="ORF">CEUSTIGMA_g5713.t1</name>
</gene>
<keyword evidence="3" id="KW-1185">Reference proteome</keyword>